<keyword evidence="3" id="KW-1185">Reference proteome</keyword>
<name>A0A5K7XD12_9BACT</name>
<dbReference type="AlphaFoldDB" id="A0A5K7XD12"/>
<dbReference type="SUPFAM" id="SSF56219">
    <property type="entry name" value="DNase I-like"/>
    <property type="match status" value="1"/>
</dbReference>
<gene>
    <name evidence="2" type="ORF">PLANPX_0601</name>
</gene>
<dbReference type="KEGG" id="lpav:PLANPX_0601"/>
<accession>A0A5K7XD12</accession>
<evidence type="ECO:0000313" key="3">
    <source>
        <dbReference type="Proteomes" id="UP000326837"/>
    </source>
</evidence>
<feature type="chain" id="PRO_5025067348" description="Endonuclease/exonuclease/phosphatase domain-containing protein" evidence="1">
    <location>
        <begin position="30"/>
        <end position="551"/>
    </location>
</feature>
<sequence>MRRAGRLAKCVAALGAAMIYLCVASPATAQLRIVTYNTATGQNPGTQTARPETSIILQAIGAELKAGISKPIDVLLLQEQFSMQVTTQSFVDMLNGIYGAGVYARSTINGSTSDPQARAGRPGLVYNTQTVQLVSEIAFGNVGTNDGLDGNPAQQPRSTMRYQLRPIGYDSSADFYAYDSHYKSDTGTDNNNRRLVEAQAIRTNSDALGEGTHAIYVGDYNIQSSSQAMYQHLLSAGPGQAFDPINSPGSWTSNSNFTSIHTQSPSNSTQFSGQTIGGVDDRFDFQLMTGEMLDNEGLSYIPGTYRAFGNNGTHGCCNNSIADGTGAAPAVLDALTKASDHLPVVADYQLPAIMGVQVAAMPTTVTLGASISVGITISNIANVVAVNGADELDYTLSVSGDLFGGATGIDFAIGGGNVHQVGLNTATPGMKSGVITVSSSSQGAAHALQTFPVSFEVLAPFLAADFNEDGFVDGADLTTWKTSFGLASGATKATGDANLDGAVDGADYLTWQRQFNAAGSAAVSSTVPEPAAGVMLVAGFALLFQRRRSHR</sequence>
<evidence type="ECO:0000256" key="1">
    <source>
        <dbReference type="SAM" id="SignalP"/>
    </source>
</evidence>
<proteinExistence type="predicted"/>
<dbReference type="InterPro" id="IPR002105">
    <property type="entry name" value="Dockerin_1_rpt"/>
</dbReference>
<feature type="signal peptide" evidence="1">
    <location>
        <begin position="1"/>
        <end position="29"/>
    </location>
</feature>
<dbReference type="InterPro" id="IPR036691">
    <property type="entry name" value="Endo/exonu/phosph_ase_sf"/>
</dbReference>
<dbReference type="GO" id="GO:0004553">
    <property type="term" value="F:hydrolase activity, hydrolyzing O-glycosyl compounds"/>
    <property type="evidence" value="ECO:0007669"/>
    <property type="project" value="InterPro"/>
</dbReference>
<dbReference type="GO" id="GO:0000272">
    <property type="term" value="P:polysaccharide catabolic process"/>
    <property type="evidence" value="ECO:0007669"/>
    <property type="project" value="InterPro"/>
</dbReference>
<dbReference type="InterPro" id="IPR036439">
    <property type="entry name" value="Dockerin_dom_sf"/>
</dbReference>
<protein>
    <recommendedName>
        <fullName evidence="4">Endonuclease/exonuclease/phosphatase domain-containing protein</fullName>
    </recommendedName>
</protein>
<evidence type="ECO:0008006" key="4">
    <source>
        <dbReference type="Google" id="ProtNLM"/>
    </source>
</evidence>
<organism evidence="2 3">
    <name type="scientific">Lacipirellula parvula</name>
    <dbReference type="NCBI Taxonomy" id="2650471"/>
    <lineage>
        <taxon>Bacteria</taxon>
        <taxon>Pseudomonadati</taxon>
        <taxon>Planctomycetota</taxon>
        <taxon>Planctomycetia</taxon>
        <taxon>Pirellulales</taxon>
        <taxon>Lacipirellulaceae</taxon>
        <taxon>Lacipirellula</taxon>
    </lineage>
</organism>
<dbReference type="Gene3D" id="1.10.1330.10">
    <property type="entry name" value="Dockerin domain"/>
    <property type="match status" value="1"/>
</dbReference>
<dbReference type="Proteomes" id="UP000326837">
    <property type="component" value="Chromosome"/>
</dbReference>
<dbReference type="SUPFAM" id="SSF63446">
    <property type="entry name" value="Type I dockerin domain"/>
    <property type="match status" value="1"/>
</dbReference>
<dbReference type="EMBL" id="AP021861">
    <property type="protein sequence ID" value="BBO30989.1"/>
    <property type="molecule type" value="Genomic_DNA"/>
</dbReference>
<dbReference type="InterPro" id="IPR018247">
    <property type="entry name" value="EF_Hand_1_Ca_BS"/>
</dbReference>
<dbReference type="RefSeq" id="WP_152097217.1">
    <property type="nucleotide sequence ID" value="NZ_AP021861.1"/>
</dbReference>
<reference evidence="3" key="1">
    <citation type="submission" date="2019-10" db="EMBL/GenBank/DDBJ databases">
        <title>Lacipirellula parvula gen. nov., sp. nov., representing a lineage of planctomycetes widespread in freshwater anoxic habitats, and description of the family Lacipirellulaceae.</title>
        <authorList>
            <person name="Dedysh S.N."/>
            <person name="Kulichevskaya I.S."/>
            <person name="Beletsky A.V."/>
            <person name="Rakitin A.L."/>
            <person name="Mardanov A.V."/>
            <person name="Ivanova A.A."/>
            <person name="Saltykova V.X."/>
            <person name="Rijpstra W.I.C."/>
            <person name="Sinninghe Damste J.S."/>
            <person name="Ravin N.V."/>
        </authorList>
    </citation>
    <scope>NUCLEOTIDE SEQUENCE [LARGE SCALE GENOMIC DNA]</scope>
    <source>
        <strain evidence="3">PX69</strain>
    </source>
</reference>
<evidence type="ECO:0000313" key="2">
    <source>
        <dbReference type="EMBL" id="BBO30989.1"/>
    </source>
</evidence>
<dbReference type="Gene3D" id="3.60.10.10">
    <property type="entry name" value="Endonuclease/exonuclease/phosphatase"/>
    <property type="match status" value="1"/>
</dbReference>
<dbReference type="PROSITE" id="PS00018">
    <property type="entry name" value="EF_HAND_1"/>
    <property type="match status" value="1"/>
</dbReference>
<dbReference type="Pfam" id="PF00404">
    <property type="entry name" value="Dockerin_1"/>
    <property type="match status" value="1"/>
</dbReference>
<keyword evidence="1" id="KW-0732">Signal</keyword>